<gene>
    <name evidence="1" type="ORF">WKI58_17530</name>
</gene>
<protein>
    <submittedName>
        <fullName evidence="1">Uncharacterized protein</fullName>
    </submittedName>
</protein>
<organism evidence="1 2">
    <name type="scientific">Streptomyces pratisoli</name>
    <dbReference type="NCBI Taxonomy" id="3139917"/>
    <lineage>
        <taxon>Bacteria</taxon>
        <taxon>Bacillati</taxon>
        <taxon>Actinomycetota</taxon>
        <taxon>Actinomycetes</taxon>
        <taxon>Kitasatosporales</taxon>
        <taxon>Streptomycetaceae</taxon>
        <taxon>Streptomyces</taxon>
    </lineage>
</organism>
<comment type="caution">
    <text evidence="1">The sequence shown here is derived from an EMBL/GenBank/DDBJ whole genome shotgun (WGS) entry which is preliminary data.</text>
</comment>
<keyword evidence="2" id="KW-1185">Reference proteome</keyword>
<proteinExistence type="predicted"/>
<dbReference type="EMBL" id="JBBKAI010000002">
    <property type="protein sequence ID" value="MEJ8658299.1"/>
    <property type="molecule type" value="Genomic_DNA"/>
</dbReference>
<evidence type="ECO:0000313" key="2">
    <source>
        <dbReference type="Proteomes" id="UP001375539"/>
    </source>
</evidence>
<evidence type="ECO:0000313" key="1">
    <source>
        <dbReference type="EMBL" id="MEJ8658299.1"/>
    </source>
</evidence>
<dbReference type="Proteomes" id="UP001375539">
    <property type="component" value="Unassembled WGS sequence"/>
</dbReference>
<name>A0ACC6QIW1_9ACTN</name>
<reference evidence="1" key="1">
    <citation type="submission" date="2024-03" db="EMBL/GenBank/DDBJ databases">
        <title>Novel Streptomyces species of biotechnological and ecological value are a feature of Machair soil.</title>
        <authorList>
            <person name="Prole J.R."/>
            <person name="Goodfellow M."/>
            <person name="Allenby N."/>
            <person name="Ward A.C."/>
        </authorList>
    </citation>
    <scope>NUCLEOTIDE SEQUENCE</scope>
    <source>
        <strain evidence="1">MS1.AVA.4</strain>
    </source>
</reference>
<sequence>MRRRRVGYGLAGVALCLGGVLAAGGGDGQGDGYAAVGAAGGEGRPEGVVPPSGKVVLVPLDGAATGTGTGATTGPSASTDAGSNAGGGAGTDTSTGAGAGAGTPAAPGTPGASPAPPGTPGTPGTQTPVPPTPGGSEPAPPAPAPPTATPPPGPAVLVVAEVRRAPADKRWCENVTVEFRNTGGSSVRSGTVAFGTHIIGALGIDWATIDSAQPLPVPIAAGAARTTTYTVCVDSWRVPLGMRIETQDVRAEHPS</sequence>
<accession>A0ACC6QIW1</accession>